<organism evidence="2 3">
    <name type="scientific">Mytilus coruscus</name>
    <name type="common">Sea mussel</name>
    <dbReference type="NCBI Taxonomy" id="42192"/>
    <lineage>
        <taxon>Eukaryota</taxon>
        <taxon>Metazoa</taxon>
        <taxon>Spiralia</taxon>
        <taxon>Lophotrochozoa</taxon>
        <taxon>Mollusca</taxon>
        <taxon>Bivalvia</taxon>
        <taxon>Autobranchia</taxon>
        <taxon>Pteriomorphia</taxon>
        <taxon>Mytilida</taxon>
        <taxon>Mytiloidea</taxon>
        <taxon>Mytilidae</taxon>
        <taxon>Mytilinae</taxon>
        <taxon>Mytilus</taxon>
    </lineage>
</organism>
<sequence length="173" mass="19897">MIVVHSFLNLLAYVEDGVIMDKLKEKHCTLHSPVYCTNAQMIKSRMVTLQVDMIWKIIPLIVQLEVHHVSKDTGGVDRGKTYTKGNSFTSEDRIGESGDDSYSSSGDIIERIITKNQDSADDRDHSDTKNKERVNDKYRSGAKNKNVPMKKSQWRKKKNIERADEKEQQRQID</sequence>
<evidence type="ECO:0000313" key="2">
    <source>
        <dbReference type="EMBL" id="CAC5361458.1"/>
    </source>
</evidence>
<accession>A0A6J8A5P0</accession>
<proteinExistence type="predicted"/>
<dbReference type="Proteomes" id="UP000507470">
    <property type="component" value="Unassembled WGS sequence"/>
</dbReference>
<protein>
    <submittedName>
        <fullName evidence="2">Uncharacterized protein</fullName>
    </submittedName>
</protein>
<gene>
    <name evidence="2" type="ORF">MCOR_3598</name>
</gene>
<dbReference type="EMBL" id="CACVKT020000599">
    <property type="protein sequence ID" value="CAC5361458.1"/>
    <property type="molecule type" value="Genomic_DNA"/>
</dbReference>
<evidence type="ECO:0000313" key="3">
    <source>
        <dbReference type="Proteomes" id="UP000507470"/>
    </source>
</evidence>
<name>A0A6J8A5P0_MYTCO</name>
<feature type="compositionally biased region" description="Basic and acidic residues" evidence="1">
    <location>
        <begin position="108"/>
        <end position="139"/>
    </location>
</feature>
<evidence type="ECO:0000256" key="1">
    <source>
        <dbReference type="SAM" id="MobiDB-lite"/>
    </source>
</evidence>
<keyword evidence="3" id="KW-1185">Reference proteome</keyword>
<dbReference type="AlphaFoldDB" id="A0A6J8A5P0"/>
<reference evidence="2 3" key="1">
    <citation type="submission" date="2020-06" db="EMBL/GenBank/DDBJ databases">
        <authorList>
            <person name="Li R."/>
            <person name="Bekaert M."/>
        </authorList>
    </citation>
    <scope>NUCLEOTIDE SEQUENCE [LARGE SCALE GENOMIC DNA]</scope>
    <source>
        <strain evidence="3">wild</strain>
    </source>
</reference>
<feature type="region of interest" description="Disordered" evidence="1">
    <location>
        <begin position="73"/>
        <end position="173"/>
    </location>
</feature>
<feature type="compositionally biased region" description="Basic and acidic residues" evidence="1">
    <location>
        <begin position="160"/>
        <end position="173"/>
    </location>
</feature>